<comment type="catalytic activity">
    <reaction evidence="1">
        <text>ATP + H2O = ADP + phosphate + H(+)</text>
        <dbReference type="Rhea" id="RHEA:13065"/>
        <dbReference type="ChEBI" id="CHEBI:15377"/>
        <dbReference type="ChEBI" id="CHEBI:15378"/>
        <dbReference type="ChEBI" id="CHEBI:30616"/>
        <dbReference type="ChEBI" id="CHEBI:43474"/>
        <dbReference type="ChEBI" id="CHEBI:456216"/>
        <dbReference type="EC" id="5.6.2.3"/>
    </reaction>
</comment>
<dbReference type="InterPro" id="IPR049163">
    <property type="entry name" value="Pif1-like_2B_dom"/>
</dbReference>
<organism evidence="4 5">
    <name type="scientific">Tanacetum coccineum</name>
    <dbReference type="NCBI Taxonomy" id="301880"/>
    <lineage>
        <taxon>Eukaryota</taxon>
        <taxon>Viridiplantae</taxon>
        <taxon>Streptophyta</taxon>
        <taxon>Embryophyta</taxon>
        <taxon>Tracheophyta</taxon>
        <taxon>Spermatophyta</taxon>
        <taxon>Magnoliopsida</taxon>
        <taxon>eudicotyledons</taxon>
        <taxon>Gunneridae</taxon>
        <taxon>Pentapetalae</taxon>
        <taxon>asterids</taxon>
        <taxon>campanulids</taxon>
        <taxon>Asterales</taxon>
        <taxon>Asteraceae</taxon>
        <taxon>Asteroideae</taxon>
        <taxon>Anthemideae</taxon>
        <taxon>Anthemidinae</taxon>
        <taxon>Tanacetum</taxon>
    </lineage>
</organism>
<dbReference type="Proteomes" id="UP001151760">
    <property type="component" value="Unassembled WGS sequence"/>
</dbReference>
<evidence type="ECO:0000259" key="3">
    <source>
        <dbReference type="Pfam" id="PF21530"/>
    </source>
</evidence>
<dbReference type="Pfam" id="PF21530">
    <property type="entry name" value="Pif1_2B_dom"/>
    <property type="match status" value="1"/>
</dbReference>
<dbReference type="EMBL" id="BQNB010009991">
    <property type="protein sequence ID" value="GJS71222.1"/>
    <property type="molecule type" value="Genomic_DNA"/>
</dbReference>
<sequence>MPYPNAEFIMEGYNRLIYDELDYKIPELIIQHEALHRSLSNEQKGIYETILDACSNNTGGMFFCIWLRRNCGIASLLHDGGRTAHSRFAIPINIIEDSMCTISADSDLAELIRETKFRKELVLLMVKAVELKIRMHGDYFCKINEFAEWILNIGEGKIGGKNDSHAEVEFPEEMLIPDSDDHVDVVDKVNERMMSKLPGREKVCYSLDSVSDVDIDFNYEESMYTTEFLNTIRMSGIPNHKLVLKIGAPVMCLRNIDQRGGFCNGTGLQIVRMGVTNIEAKIISDGKVGTVVDILRMNISPSDKKMTFQLNRR</sequence>
<accession>A0ABQ4Y1F4</accession>
<keyword evidence="1" id="KW-0227">DNA damage</keyword>
<protein>
    <recommendedName>
        <fullName evidence="1">ATP-dependent DNA helicase</fullName>
        <ecNumber evidence="1">5.6.2.3</ecNumber>
    </recommendedName>
</protein>
<reference evidence="4" key="1">
    <citation type="journal article" date="2022" name="Int. J. Mol. Sci.">
        <title>Draft Genome of Tanacetum Coccineum: Genomic Comparison of Closely Related Tanacetum-Family Plants.</title>
        <authorList>
            <person name="Yamashiro T."/>
            <person name="Shiraishi A."/>
            <person name="Nakayama K."/>
            <person name="Satake H."/>
        </authorList>
    </citation>
    <scope>NUCLEOTIDE SEQUENCE</scope>
</reference>
<dbReference type="SUPFAM" id="SSF52540">
    <property type="entry name" value="P-loop containing nucleoside triphosphate hydrolases"/>
    <property type="match status" value="1"/>
</dbReference>
<dbReference type="InterPro" id="IPR027417">
    <property type="entry name" value="P-loop_NTPase"/>
</dbReference>
<evidence type="ECO:0000313" key="5">
    <source>
        <dbReference type="Proteomes" id="UP001151760"/>
    </source>
</evidence>
<gene>
    <name evidence="4" type="ORF">Tco_0704063</name>
</gene>
<proteinExistence type="inferred from homology"/>
<dbReference type="EC" id="5.6.2.3" evidence="1"/>
<keyword evidence="1" id="KW-0347">Helicase</keyword>
<dbReference type="PANTHER" id="PTHR10492">
    <property type="match status" value="1"/>
</dbReference>
<feature type="domain" description="DNA helicase Pif1-like DEAD-box helicase" evidence="2">
    <location>
        <begin position="71"/>
        <end position="116"/>
    </location>
</feature>
<keyword evidence="1" id="KW-0547">Nucleotide-binding</keyword>
<keyword evidence="1" id="KW-0233">DNA recombination</keyword>
<dbReference type="InterPro" id="IPR010285">
    <property type="entry name" value="DNA_helicase_pif1-like_DEAD"/>
</dbReference>
<reference evidence="4" key="2">
    <citation type="submission" date="2022-01" db="EMBL/GenBank/DDBJ databases">
        <authorList>
            <person name="Yamashiro T."/>
            <person name="Shiraishi A."/>
            <person name="Satake H."/>
            <person name="Nakayama K."/>
        </authorList>
    </citation>
    <scope>NUCLEOTIDE SEQUENCE</scope>
</reference>
<dbReference type="Pfam" id="PF05970">
    <property type="entry name" value="PIF1"/>
    <property type="match status" value="1"/>
</dbReference>
<name>A0ABQ4Y1F4_9ASTR</name>
<evidence type="ECO:0000313" key="4">
    <source>
        <dbReference type="EMBL" id="GJS71222.1"/>
    </source>
</evidence>
<comment type="similarity">
    <text evidence="1">Belongs to the helicase family.</text>
</comment>
<comment type="caution">
    <text evidence="4">The sequence shown here is derived from an EMBL/GenBank/DDBJ whole genome shotgun (WGS) entry which is preliminary data.</text>
</comment>
<evidence type="ECO:0000256" key="1">
    <source>
        <dbReference type="RuleBase" id="RU363044"/>
    </source>
</evidence>
<feature type="domain" description="DNA helicase Pif1-like 2B" evidence="3">
    <location>
        <begin position="227"/>
        <end position="272"/>
    </location>
</feature>
<keyword evidence="1" id="KW-0234">DNA repair</keyword>
<keyword evidence="5" id="KW-1185">Reference proteome</keyword>
<evidence type="ECO:0000259" key="2">
    <source>
        <dbReference type="Pfam" id="PF05970"/>
    </source>
</evidence>
<dbReference type="PANTHER" id="PTHR10492:SF101">
    <property type="entry name" value="ATP-DEPENDENT DNA HELICASE"/>
    <property type="match status" value="1"/>
</dbReference>
<comment type="cofactor">
    <cofactor evidence="1">
        <name>Mg(2+)</name>
        <dbReference type="ChEBI" id="CHEBI:18420"/>
    </cofactor>
</comment>
<keyword evidence="1" id="KW-0067">ATP-binding</keyword>
<keyword evidence="1" id="KW-0378">Hydrolase</keyword>